<keyword evidence="1" id="KW-0812">Transmembrane</keyword>
<name>A0A240PP81_9DIPT</name>
<dbReference type="PANTHER" id="PTHR20898">
    <property type="entry name" value="DAEDALUS ON 3-RELATED-RELATED"/>
    <property type="match status" value="1"/>
</dbReference>
<feature type="transmembrane region" description="Helical" evidence="1">
    <location>
        <begin position="46"/>
        <end position="69"/>
    </location>
</feature>
<accession>A0A240PP81</accession>
<dbReference type="EnsemblMetazoa" id="ACHR014961-RA">
    <property type="protein sequence ID" value="ACHR014961-PA"/>
    <property type="gene ID" value="ACHR014961"/>
</dbReference>
<keyword evidence="1" id="KW-1133">Transmembrane helix</keyword>
<evidence type="ECO:0000313" key="2">
    <source>
        <dbReference type="EnsemblMetazoa" id="ACHR014961-PA"/>
    </source>
</evidence>
<reference evidence="2" key="2">
    <citation type="submission" date="2020-05" db="UniProtKB">
        <authorList>
            <consortium name="EnsemblMetazoa"/>
        </authorList>
    </citation>
    <scope>IDENTIFICATION</scope>
    <source>
        <strain evidence="2">ACHKN1017</strain>
    </source>
</reference>
<dbReference type="PANTHER" id="PTHR20898:SF0">
    <property type="entry name" value="DAEDALUS ON 3-RELATED"/>
    <property type="match status" value="1"/>
</dbReference>
<proteinExistence type="predicted"/>
<dbReference type="InterPro" id="IPR010512">
    <property type="entry name" value="DUF1091"/>
</dbReference>
<dbReference type="AlphaFoldDB" id="A0A240PP81"/>
<evidence type="ECO:0000256" key="1">
    <source>
        <dbReference type="SAM" id="Phobius"/>
    </source>
</evidence>
<dbReference type="Pfam" id="PF06477">
    <property type="entry name" value="DUF1091"/>
    <property type="match status" value="1"/>
</dbReference>
<reference evidence="3" key="1">
    <citation type="submission" date="2013-03" db="EMBL/GenBank/DDBJ databases">
        <title>The Genome Sequence of Anopheles christyi ACHKN1017.</title>
        <authorList>
            <consortium name="The Broad Institute Genomics Platform"/>
            <person name="Neafsey D.E."/>
            <person name="Besansky N."/>
            <person name="Walker B."/>
            <person name="Young S.K."/>
            <person name="Zeng Q."/>
            <person name="Gargeya S."/>
            <person name="Fitzgerald M."/>
            <person name="Haas B."/>
            <person name="Abouelleil A."/>
            <person name="Allen A.W."/>
            <person name="Alvarado L."/>
            <person name="Arachchi H.M."/>
            <person name="Berlin A.M."/>
            <person name="Chapman S.B."/>
            <person name="Gainer-Dewar J."/>
            <person name="Goldberg J."/>
            <person name="Griggs A."/>
            <person name="Gujja S."/>
            <person name="Hansen M."/>
            <person name="Howarth C."/>
            <person name="Imamovic A."/>
            <person name="Ireland A."/>
            <person name="Larimer J."/>
            <person name="McCowan C."/>
            <person name="Murphy C."/>
            <person name="Pearson M."/>
            <person name="Poon T.W."/>
            <person name="Priest M."/>
            <person name="Roberts A."/>
            <person name="Saif S."/>
            <person name="Shea T."/>
            <person name="Sisk P."/>
            <person name="Sykes S."/>
            <person name="Wortman J."/>
            <person name="Nusbaum C."/>
            <person name="Birren B."/>
        </authorList>
    </citation>
    <scope>NUCLEOTIDE SEQUENCE [LARGE SCALE GENOMIC DNA]</scope>
    <source>
        <strain evidence="3">ACHKN1017</strain>
    </source>
</reference>
<keyword evidence="3" id="KW-1185">Reference proteome</keyword>
<dbReference type="Proteomes" id="UP000075881">
    <property type="component" value="Unassembled WGS sequence"/>
</dbReference>
<evidence type="ECO:0000313" key="3">
    <source>
        <dbReference type="Proteomes" id="UP000075881"/>
    </source>
</evidence>
<keyword evidence="1" id="KW-0472">Membrane</keyword>
<sequence length="246" mass="28015">MFANTLRIKACILLIGLGQLTPERVRIVRLISYPSSMSGTFAKHLNVTLIFALLQMLLFISLSTGVSVLGRQQRKTDISYVMRITKLQCIDAPYKRTHLNHCQMVQFPNGTVALNTSVTIPMVINYAEIVAKVFYRYTTYRPFIIDWSIDYCQAARKGNLNPTAAIMMRIVENSMPDYYYPCPHGVNDAMLRHLGELTLHPFAPSYIPTTLPSGDYRLDIYFRDSTRITLYALQMFASIRKQGLIG</sequence>
<dbReference type="VEuPathDB" id="VectorBase:ACHR014961"/>
<protein>
    <submittedName>
        <fullName evidence="2">Uncharacterized protein</fullName>
    </submittedName>
</protein>
<organism evidence="2 3">
    <name type="scientific">Anopheles christyi</name>
    <dbReference type="NCBI Taxonomy" id="43041"/>
    <lineage>
        <taxon>Eukaryota</taxon>
        <taxon>Metazoa</taxon>
        <taxon>Ecdysozoa</taxon>
        <taxon>Arthropoda</taxon>
        <taxon>Hexapoda</taxon>
        <taxon>Insecta</taxon>
        <taxon>Pterygota</taxon>
        <taxon>Neoptera</taxon>
        <taxon>Endopterygota</taxon>
        <taxon>Diptera</taxon>
        <taxon>Nematocera</taxon>
        <taxon>Culicoidea</taxon>
        <taxon>Culicidae</taxon>
        <taxon>Anophelinae</taxon>
        <taxon>Anopheles</taxon>
    </lineage>
</organism>